<feature type="region of interest" description="Disordered" evidence="4">
    <location>
        <begin position="365"/>
        <end position="388"/>
    </location>
</feature>
<dbReference type="GO" id="GO:0045944">
    <property type="term" value="P:positive regulation of transcription by RNA polymerase II"/>
    <property type="evidence" value="ECO:0007669"/>
    <property type="project" value="TreeGrafter"/>
</dbReference>
<evidence type="ECO:0000313" key="6">
    <source>
        <dbReference type="Proteomes" id="UP001178507"/>
    </source>
</evidence>
<dbReference type="SUPFAM" id="SSF48403">
    <property type="entry name" value="Ankyrin repeat"/>
    <property type="match status" value="1"/>
</dbReference>
<keyword evidence="1" id="KW-0677">Repeat</keyword>
<evidence type="ECO:0000256" key="3">
    <source>
        <dbReference type="PROSITE-ProRule" id="PRU00023"/>
    </source>
</evidence>
<dbReference type="PRINTS" id="PR01415">
    <property type="entry name" value="ANKYRIN"/>
</dbReference>
<feature type="repeat" description="ANK" evidence="3">
    <location>
        <begin position="218"/>
        <end position="250"/>
    </location>
</feature>
<keyword evidence="2 3" id="KW-0040">ANK repeat</keyword>
<comment type="caution">
    <text evidence="5">The sequence shown here is derived from an EMBL/GenBank/DDBJ whole genome shotgun (WGS) entry which is preliminary data.</text>
</comment>
<dbReference type="PANTHER" id="PTHR24193:SF121">
    <property type="entry name" value="ADA2A-CONTAINING COMPLEX COMPONENT 3, ISOFORM D"/>
    <property type="match status" value="1"/>
</dbReference>
<organism evidence="5 6">
    <name type="scientific">Effrenium voratum</name>
    <dbReference type="NCBI Taxonomy" id="2562239"/>
    <lineage>
        <taxon>Eukaryota</taxon>
        <taxon>Sar</taxon>
        <taxon>Alveolata</taxon>
        <taxon>Dinophyceae</taxon>
        <taxon>Suessiales</taxon>
        <taxon>Symbiodiniaceae</taxon>
        <taxon>Effrenium</taxon>
    </lineage>
</organism>
<feature type="region of interest" description="Disordered" evidence="4">
    <location>
        <begin position="1"/>
        <end position="66"/>
    </location>
</feature>
<dbReference type="PANTHER" id="PTHR24193">
    <property type="entry name" value="ANKYRIN REPEAT PROTEIN"/>
    <property type="match status" value="1"/>
</dbReference>
<gene>
    <name evidence="5" type="ORF">EVOR1521_LOCUS22429</name>
</gene>
<feature type="compositionally biased region" description="Polar residues" evidence="4">
    <location>
        <begin position="1"/>
        <end position="10"/>
    </location>
</feature>
<evidence type="ECO:0000313" key="5">
    <source>
        <dbReference type="EMBL" id="CAJ1398709.1"/>
    </source>
</evidence>
<dbReference type="GO" id="GO:0000976">
    <property type="term" value="F:transcription cis-regulatory region binding"/>
    <property type="evidence" value="ECO:0007669"/>
    <property type="project" value="TreeGrafter"/>
</dbReference>
<accession>A0AA36J550</accession>
<sequence>MGSACSSKTAVQVRPADDVVPSAPHQPASGAPPVQSSHQATRAMSDPAGGSQRPAQKDIEVVPQAKPKAKPMSLIKAIKANDLAVVEELLQSPDCNMEALGMWDNTPLLAACMYGHSEVALRLIARGADVFARNEHGATALHYASVEGCLDVTAALLEAAPTGEAERLVNCSMVKVYNRHLDAYGERTPLASAAESGFQGVAELLLTHGAKADEADEDGRTPLWLAARHGKSGAAKLLLAHGVDISHRDKDGVSVLGAATSGTCNEELVLALLAQGLDVNKTAGSPLRDAVKSNKKGVVESLLTHGANVNSTSSGATALHAACERGDEYLVHLLVRSRADPSINDESGATAFDLLRRRGLPDGKIVAMLSPPTSDDDGGTGSAASGQG</sequence>
<dbReference type="GO" id="GO:0005634">
    <property type="term" value="C:nucleus"/>
    <property type="evidence" value="ECO:0007669"/>
    <property type="project" value="TreeGrafter"/>
</dbReference>
<keyword evidence="6" id="KW-1185">Reference proteome</keyword>
<dbReference type="InterPro" id="IPR002110">
    <property type="entry name" value="Ankyrin_rpt"/>
</dbReference>
<dbReference type="InterPro" id="IPR036770">
    <property type="entry name" value="Ankyrin_rpt-contain_sf"/>
</dbReference>
<feature type="repeat" description="ANK" evidence="3">
    <location>
        <begin position="314"/>
        <end position="346"/>
    </location>
</feature>
<dbReference type="Proteomes" id="UP001178507">
    <property type="component" value="Unassembled WGS sequence"/>
</dbReference>
<dbReference type="Gene3D" id="1.25.40.20">
    <property type="entry name" value="Ankyrin repeat-containing domain"/>
    <property type="match status" value="3"/>
</dbReference>
<evidence type="ECO:0000256" key="1">
    <source>
        <dbReference type="ARBA" id="ARBA00022737"/>
    </source>
</evidence>
<feature type="repeat" description="ANK" evidence="3">
    <location>
        <begin position="103"/>
        <end position="135"/>
    </location>
</feature>
<reference evidence="5" key="1">
    <citation type="submission" date="2023-08" db="EMBL/GenBank/DDBJ databases">
        <authorList>
            <person name="Chen Y."/>
            <person name="Shah S."/>
            <person name="Dougan E. K."/>
            <person name="Thang M."/>
            <person name="Chan C."/>
        </authorList>
    </citation>
    <scope>NUCLEOTIDE SEQUENCE</scope>
</reference>
<dbReference type="PROSITE" id="PS50297">
    <property type="entry name" value="ANK_REP_REGION"/>
    <property type="match status" value="4"/>
</dbReference>
<dbReference type="InterPro" id="IPR050663">
    <property type="entry name" value="Ankyrin-SOCS_Box"/>
</dbReference>
<dbReference type="PROSITE" id="PS50088">
    <property type="entry name" value="ANK_REPEAT"/>
    <property type="match status" value="5"/>
</dbReference>
<dbReference type="EMBL" id="CAUJNA010003308">
    <property type="protein sequence ID" value="CAJ1398709.1"/>
    <property type="molecule type" value="Genomic_DNA"/>
</dbReference>
<evidence type="ECO:0000256" key="2">
    <source>
        <dbReference type="ARBA" id="ARBA00023043"/>
    </source>
</evidence>
<evidence type="ECO:0008006" key="7">
    <source>
        <dbReference type="Google" id="ProtNLM"/>
    </source>
</evidence>
<dbReference type="SMART" id="SM00248">
    <property type="entry name" value="ANK"/>
    <property type="match status" value="8"/>
</dbReference>
<dbReference type="AlphaFoldDB" id="A0AA36J550"/>
<proteinExistence type="predicted"/>
<feature type="repeat" description="ANK" evidence="3">
    <location>
        <begin position="185"/>
        <end position="217"/>
    </location>
</feature>
<name>A0AA36J550_9DINO</name>
<evidence type="ECO:0000256" key="4">
    <source>
        <dbReference type="SAM" id="MobiDB-lite"/>
    </source>
</evidence>
<feature type="repeat" description="ANK" evidence="3">
    <location>
        <begin position="282"/>
        <end position="314"/>
    </location>
</feature>
<dbReference type="Pfam" id="PF12796">
    <property type="entry name" value="Ank_2"/>
    <property type="match status" value="3"/>
</dbReference>
<protein>
    <recommendedName>
        <fullName evidence="7">Ankyrin repeat protein</fullName>
    </recommendedName>
</protein>